<accession>A0A2J8WVH0</accession>
<protein>
    <submittedName>
        <fullName evidence="1">Uncharacterized protein</fullName>
    </submittedName>
</protein>
<proteinExistence type="predicted"/>
<name>A0A2J8WVH0_PONAB</name>
<dbReference type="AlphaFoldDB" id="A0A2J8WVH0"/>
<sequence>MDAHDIWCRDSDWGTSLGRSIPCPPALCSVRKIHLQPWVLRRTSPRNISPVLNQDPTGNRTVQFTRQPLQEPLELWPKAL</sequence>
<organism evidence="1">
    <name type="scientific">Pongo abelii</name>
    <name type="common">Sumatran orangutan</name>
    <name type="synonym">Pongo pygmaeus abelii</name>
    <dbReference type="NCBI Taxonomy" id="9601"/>
    <lineage>
        <taxon>Eukaryota</taxon>
        <taxon>Metazoa</taxon>
        <taxon>Chordata</taxon>
        <taxon>Craniata</taxon>
        <taxon>Vertebrata</taxon>
        <taxon>Euteleostomi</taxon>
        <taxon>Mammalia</taxon>
        <taxon>Eutheria</taxon>
        <taxon>Euarchontoglires</taxon>
        <taxon>Primates</taxon>
        <taxon>Haplorrhini</taxon>
        <taxon>Catarrhini</taxon>
        <taxon>Hominidae</taxon>
        <taxon>Pongo</taxon>
    </lineage>
</organism>
<comment type="caution">
    <text evidence="1">The sequence shown here is derived from an EMBL/GenBank/DDBJ whole genome shotgun (WGS) entry which is preliminary data.</text>
</comment>
<gene>
    <name evidence="1" type="ORF">CR201_G0007269</name>
</gene>
<evidence type="ECO:0000313" key="1">
    <source>
        <dbReference type="EMBL" id="PNJ73769.1"/>
    </source>
</evidence>
<dbReference type="EMBL" id="NDHI03003377">
    <property type="protein sequence ID" value="PNJ73769.1"/>
    <property type="molecule type" value="Genomic_DNA"/>
</dbReference>
<reference evidence="1" key="1">
    <citation type="submission" date="2017-12" db="EMBL/GenBank/DDBJ databases">
        <title>High-resolution comparative analysis of great ape genomes.</title>
        <authorList>
            <person name="Pollen A."/>
            <person name="Hastie A."/>
            <person name="Hormozdiari F."/>
            <person name="Dougherty M."/>
            <person name="Liu R."/>
            <person name="Chaisson M."/>
            <person name="Hoppe E."/>
            <person name="Hill C."/>
            <person name="Pang A."/>
            <person name="Hillier L."/>
            <person name="Baker C."/>
            <person name="Armstrong J."/>
            <person name="Shendure J."/>
            <person name="Paten B."/>
            <person name="Wilson R."/>
            <person name="Chao H."/>
            <person name="Schneider V."/>
            <person name="Ventura M."/>
            <person name="Kronenberg Z."/>
            <person name="Murali S."/>
            <person name="Gordon D."/>
            <person name="Cantsilieris S."/>
            <person name="Munson K."/>
            <person name="Nelson B."/>
            <person name="Raja A."/>
            <person name="Underwood J."/>
            <person name="Diekhans M."/>
            <person name="Fiddes I."/>
            <person name="Haussler D."/>
            <person name="Eichler E."/>
        </authorList>
    </citation>
    <scope>NUCLEOTIDE SEQUENCE [LARGE SCALE GENOMIC DNA]</scope>
    <source>
        <strain evidence="1">Susie</strain>
    </source>
</reference>